<comment type="caution">
    <text evidence="8">The sequence shown here is derived from an EMBL/GenBank/DDBJ whole genome shotgun (WGS) entry which is preliminary data.</text>
</comment>
<feature type="chain" id="PRO_5032807526" description="2-phosphoxylose phosphatase 1" evidence="7">
    <location>
        <begin position="21"/>
        <end position="480"/>
    </location>
</feature>
<evidence type="ECO:0000256" key="2">
    <source>
        <dbReference type="ARBA" id="ARBA00022801"/>
    </source>
</evidence>
<dbReference type="Gene3D" id="3.40.50.1240">
    <property type="entry name" value="Phosphoglycerate mutase-like"/>
    <property type="match status" value="1"/>
</dbReference>
<evidence type="ECO:0000256" key="7">
    <source>
        <dbReference type="SAM" id="SignalP"/>
    </source>
</evidence>
<accession>A0A813RQC9</accession>
<keyword evidence="7" id="KW-0732">Signal</keyword>
<keyword evidence="9" id="KW-1185">Reference proteome</keyword>
<comment type="similarity">
    <text evidence="1">Belongs to the histidine acid phosphatase family.</text>
</comment>
<dbReference type="PANTHER" id="PTHR11567:SF110">
    <property type="entry name" value="2-PHOSPHOXYLOSE PHOSPHATASE 1"/>
    <property type="match status" value="1"/>
</dbReference>
<proteinExistence type="inferred from homology"/>
<evidence type="ECO:0000256" key="3">
    <source>
        <dbReference type="ARBA" id="ARBA00036311"/>
    </source>
</evidence>
<dbReference type="InterPro" id="IPR029033">
    <property type="entry name" value="His_PPase_superfam"/>
</dbReference>
<name>A0A813RQC9_9BILA</name>
<protein>
    <recommendedName>
        <fullName evidence="4">2-phosphoxylose phosphatase 1</fullName>
    </recommendedName>
    <alternativeName>
        <fullName evidence="5">Acid phosphatase-like protein 2</fullName>
    </alternativeName>
</protein>
<dbReference type="CDD" id="cd07061">
    <property type="entry name" value="HP_HAP_like"/>
    <property type="match status" value="1"/>
</dbReference>
<dbReference type="Pfam" id="PF00328">
    <property type="entry name" value="His_Phos_2"/>
    <property type="match status" value="1"/>
</dbReference>
<gene>
    <name evidence="8" type="ORF">OXX778_LOCUS5634</name>
</gene>
<sequence>MNKILTIFILFYYLFTKVFSQNTNIIQIIIVNYHGSRAPLSSYPTDPYGESYWSRYGGLGQITPRGLLQSYTLGQFVKNYYSNFLTPSYSPQRVHVRSVDSDPALVSTSAFLSGMFPPSNSDQLWSPTVSWFPIPIHSAESAKNPILVRECPKLDEIIKKSMNTSSFYDVQMKYMNFVKNISGFTASPEITLLNISHIFDNANSKLASNLPLELWLSDNLQNMTFINDYLLNLKYGTFEKARLVSGGVLLDIIKNIRNKMNGSRNEIHMYTLLDYQITSLMNLLNLNVSLSQIPFGTSLIFELRKDQKGLHYINLMLRNNNLTETTSLNQIKMNECDQLCNFGNFFDIVIRRTLNNISEECAVDEEIDSNVSYYKTTDPIFNYHTTPCPIYYTNLTNWTNETRVPLENRDEERRPQGELSRLELALIIAVFNFKQESSDQNTEEEPDSDNGNKENVEYNATASRSGELVQLVRQFVFSEE</sequence>
<evidence type="ECO:0000256" key="1">
    <source>
        <dbReference type="ARBA" id="ARBA00005375"/>
    </source>
</evidence>
<dbReference type="OrthoDB" id="258392at2759"/>
<organism evidence="8 9">
    <name type="scientific">Brachionus calyciflorus</name>
    <dbReference type="NCBI Taxonomy" id="104777"/>
    <lineage>
        <taxon>Eukaryota</taxon>
        <taxon>Metazoa</taxon>
        <taxon>Spiralia</taxon>
        <taxon>Gnathifera</taxon>
        <taxon>Rotifera</taxon>
        <taxon>Eurotatoria</taxon>
        <taxon>Monogononta</taxon>
        <taxon>Pseudotrocha</taxon>
        <taxon>Ploima</taxon>
        <taxon>Brachionidae</taxon>
        <taxon>Brachionus</taxon>
    </lineage>
</organism>
<dbReference type="Proteomes" id="UP000663879">
    <property type="component" value="Unassembled WGS sequence"/>
</dbReference>
<reference evidence="8" key="1">
    <citation type="submission" date="2021-02" db="EMBL/GenBank/DDBJ databases">
        <authorList>
            <person name="Nowell W R."/>
        </authorList>
    </citation>
    <scope>NUCLEOTIDE SEQUENCE</scope>
    <source>
        <strain evidence="8">Ploen Becks lab</strain>
    </source>
</reference>
<feature type="signal peptide" evidence="7">
    <location>
        <begin position="1"/>
        <end position="20"/>
    </location>
</feature>
<evidence type="ECO:0000256" key="4">
    <source>
        <dbReference type="ARBA" id="ARBA00040357"/>
    </source>
</evidence>
<dbReference type="AlphaFoldDB" id="A0A813RQC9"/>
<dbReference type="InterPro" id="IPR050645">
    <property type="entry name" value="Histidine_acid_phosphatase"/>
</dbReference>
<feature type="region of interest" description="Disordered" evidence="6">
    <location>
        <begin position="436"/>
        <end position="462"/>
    </location>
</feature>
<dbReference type="SUPFAM" id="SSF53254">
    <property type="entry name" value="Phosphoglycerate mutase-like"/>
    <property type="match status" value="1"/>
</dbReference>
<evidence type="ECO:0000313" key="8">
    <source>
        <dbReference type="EMBL" id="CAF0784398.1"/>
    </source>
</evidence>
<evidence type="ECO:0000256" key="6">
    <source>
        <dbReference type="SAM" id="MobiDB-lite"/>
    </source>
</evidence>
<dbReference type="EMBL" id="CAJNOC010000627">
    <property type="protein sequence ID" value="CAF0784398.1"/>
    <property type="molecule type" value="Genomic_DNA"/>
</dbReference>
<comment type="catalytic activity">
    <reaction evidence="3">
        <text>3-O-[beta-D-GlcA-(1-&gt;3)-beta-D-Gal-(1-&gt;3)-beta-D-Gal-(1-&gt;4)-beta-D-2-O-P-Xyl]-L-seryl-[protein] + H2O = 3-O-(beta-D-GlcA-(1-&gt;3)-beta-D-Gal-(1-&gt;3)-beta-D-Gal-(1-&gt;4)-beta-D-Xyl)-L-seryl-[protein] + phosphate</text>
        <dbReference type="Rhea" id="RHEA:56512"/>
        <dbReference type="Rhea" id="RHEA-COMP:12573"/>
        <dbReference type="Rhea" id="RHEA-COMP:14559"/>
        <dbReference type="ChEBI" id="CHEBI:15377"/>
        <dbReference type="ChEBI" id="CHEBI:43474"/>
        <dbReference type="ChEBI" id="CHEBI:132093"/>
        <dbReference type="ChEBI" id="CHEBI:140495"/>
    </reaction>
</comment>
<dbReference type="GO" id="GO:0016791">
    <property type="term" value="F:phosphatase activity"/>
    <property type="evidence" value="ECO:0007669"/>
    <property type="project" value="TreeGrafter"/>
</dbReference>
<evidence type="ECO:0000256" key="5">
    <source>
        <dbReference type="ARBA" id="ARBA00041499"/>
    </source>
</evidence>
<dbReference type="PANTHER" id="PTHR11567">
    <property type="entry name" value="ACID PHOSPHATASE-RELATED"/>
    <property type="match status" value="1"/>
</dbReference>
<evidence type="ECO:0000313" key="9">
    <source>
        <dbReference type="Proteomes" id="UP000663879"/>
    </source>
</evidence>
<keyword evidence="2" id="KW-0378">Hydrolase</keyword>
<dbReference type="InterPro" id="IPR000560">
    <property type="entry name" value="His_Pase_clade-2"/>
</dbReference>